<accession>A0ACB9S5U4</accession>
<dbReference type="EMBL" id="CM042881">
    <property type="protein sequence ID" value="KAI4385189.1"/>
    <property type="molecule type" value="Genomic_DNA"/>
</dbReference>
<organism evidence="1 2">
    <name type="scientific">Melastoma candidum</name>
    <dbReference type="NCBI Taxonomy" id="119954"/>
    <lineage>
        <taxon>Eukaryota</taxon>
        <taxon>Viridiplantae</taxon>
        <taxon>Streptophyta</taxon>
        <taxon>Embryophyta</taxon>
        <taxon>Tracheophyta</taxon>
        <taxon>Spermatophyta</taxon>
        <taxon>Magnoliopsida</taxon>
        <taxon>eudicotyledons</taxon>
        <taxon>Gunneridae</taxon>
        <taxon>Pentapetalae</taxon>
        <taxon>rosids</taxon>
        <taxon>malvids</taxon>
        <taxon>Myrtales</taxon>
        <taxon>Melastomataceae</taxon>
        <taxon>Melastomatoideae</taxon>
        <taxon>Melastomateae</taxon>
        <taxon>Melastoma</taxon>
    </lineage>
</organism>
<name>A0ACB9S5U4_9MYRT</name>
<proteinExistence type="predicted"/>
<evidence type="ECO:0000313" key="2">
    <source>
        <dbReference type="Proteomes" id="UP001057402"/>
    </source>
</evidence>
<gene>
    <name evidence="1" type="ORF">MLD38_003243</name>
</gene>
<dbReference type="Proteomes" id="UP001057402">
    <property type="component" value="Chromosome 2"/>
</dbReference>
<sequence length="146" mass="16328">MSLKARGFARDEPLKYDEFKHKVISPLEKPPTRVSGNVMQRVEPSGAEYDYASASKGAKVLAFNKESKGASNILGKNVDRYQRNPCSAESKFVLIELSAETLVYTIEIANFEHHSSNVKDFEVVGILVYPTKTWVKQGNFTAKNVK</sequence>
<evidence type="ECO:0000313" key="1">
    <source>
        <dbReference type="EMBL" id="KAI4385189.1"/>
    </source>
</evidence>
<protein>
    <submittedName>
        <fullName evidence="1">Uncharacterized protein</fullName>
    </submittedName>
</protein>
<keyword evidence="2" id="KW-1185">Reference proteome</keyword>
<comment type="caution">
    <text evidence="1">The sequence shown here is derived from an EMBL/GenBank/DDBJ whole genome shotgun (WGS) entry which is preliminary data.</text>
</comment>
<reference evidence="2" key="1">
    <citation type="journal article" date="2023" name="Front. Plant Sci.">
        <title>Chromosomal-level genome assembly of Melastoma candidum provides insights into trichome evolution.</title>
        <authorList>
            <person name="Zhong Y."/>
            <person name="Wu W."/>
            <person name="Sun C."/>
            <person name="Zou P."/>
            <person name="Liu Y."/>
            <person name="Dai S."/>
            <person name="Zhou R."/>
        </authorList>
    </citation>
    <scope>NUCLEOTIDE SEQUENCE [LARGE SCALE GENOMIC DNA]</scope>
</reference>